<dbReference type="EMBL" id="CP010777">
    <property type="protein sequence ID" value="AKQ45436.1"/>
    <property type="molecule type" value="Genomic_DNA"/>
</dbReference>
<dbReference type="STRING" id="1379910.TH63_06950"/>
<reference evidence="1 2" key="1">
    <citation type="submission" date="2015-01" db="EMBL/GenBank/DDBJ databases">
        <title>Rufibacter sp./DG31D/ whole genome sequencing.</title>
        <authorList>
            <person name="Kim M.K."/>
            <person name="Srinivasan S."/>
            <person name="Lee J.-J."/>
        </authorList>
    </citation>
    <scope>NUCLEOTIDE SEQUENCE [LARGE SCALE GENOMIC DNA]</scope>
    <source>
        <strain evidence="1 2">DG31D</strain>
    </source>
</reference>
<keyword evidence="2" id="KW-1185">Reference proteome</keyword>
<dbReference type="OrthoDB" id="894008at2"/>
<sequence length="121" mass="13444">MTQCLVPAATYLSYAEAADLYQALQEVDVPVLVKSCGPPTLPYGEGKYFQLLVPEDALLAAQPLLEAFSVKQAQNAQLPFACPKCRSLDVGPRQNLAWWRKLLYAGTTLYRCLACRHSFFT</sequence>
<proteinExistence type="predicted"/>
<evidence type="ECO:0000313" key="1">
    <source>
        <dbReference type="EMBL" id="AKQ45436.1"/>
    </source>
</evidence>
<dbReference type="RefSeq" id="WP_048920312.1">
    <property type="nucleotide sequence ID" value="NZ_CP010777.1"/>
</dbReference>
<dbReference type="AlphaFoldDB" id="A0A0H4W4T3"/>
<dbReference type="PATRIC" id="fig|1379910.4.peg.1519"/>
<gene>
    <name evidence="1" type="ORF">TH63_06950</name>
</gene>
<organism evidence="1 2">
    <name type="scientific">Rufibacter radiotolerans</name>
    <dbReference type="NCBI Taxonomy" id="1379910"/>
    <lineage>
        <taxon>Bacteria</taxon>
        <taxon>Pseudomonadati</taxon>
        <taxon>Bacteroidota</taxon>
        <taxon>Cytophagia</taxon>
        <taxon>Cytophagales</taxon>
        <taxon>Hymenobacteraceae</taxon>
        <taxon>Rufibacter</taxon>
    </lineage>
</organism>
<name>A0A0H4W4T3_9BACT</name>
<accession>A0A0H4W4T3</accession>
<evidence type="ECO:0000313" key="2">
    <source>
        <dbReference type="Proteomes" id="UP000036458"/>
    </source>
</evidence>
<protein>
    <submittedName>
        <fullName evidence="1">Uncharacterized protein</fullName>
    </submittedName>
</protein>
<dbReference type="Proteomes" id="UP000036458">
    <property type="component" value="Chromosome"/>
</dbReference>
<dbReference type="KEGG" id="ruf:TH63_06950"/>